<dbReference type="AlphaFoldDB" id="A0A3R8S677"/>
<gene>
    <name evidence="1" type="ORF">EIP75_16565</name>
</gene>
<dbReference type="NCBIfam" id="TIGR02292">
    <property type="entry name" value="ygfB_yecA"/>
    <property type="match status" value="1"/>
</dbReference>
<dbReference type="Pfam" id="PF02810">
    <property type="entry name" value="SEC-C"/>
    <property type="match status" value="1"/>
</dbReference>
<dbReference type="PANTHER" id="PTHR33747:SF1">
    <property type="entry name" value="ADENYLATE CYCLASE-ASSOCIATED CAP C-TERMINAL DOMAIN-CONTAINING PROTEIN"/>
    <property type="match status" value="1"/>
</dbReference>
<dbReference type="InterPro" id="IPR004027">
    <property type="entry name" value="SEC_C_motif"/>
</dbReference>
<dbReference type="InterPro" id="IPR036255">
    <property type="entry name" value="YgfB-like_sf"/>
</dbReference>
<accession>A0A3R8S677</accession>
<dbReference type="InterPro" id="IPR011978">
    <property type="entry name" value="YgfB-like"/>
</dbReference>
<dbReference type="SUPFAM" id="SSF101327">
    <property type="entry name" value="YgfB-like"/>
    <property type="match status" value="1"/>
</dbReference>
<dbReference type="Pfam" id="PF03695">
    <property type="entry name" value="UPF0149"/>
    <property type="match status" value="1"/>
</dbReference>
<organism evidence="1 2">
    <name type="scientific">Aquabacterium soli</name>
    <dbReference type="NCBI Taxonomy" id="2493092"/>
    <lineage>
        <taxon>Bacteria</taxon>
        <taxon>Pseudomonadati</taxon>
        <taxon>Pseudomonadota</taxon>
        <taxon>Betaproteobacteria</taxon>
        <taxon>Burkholderiales</taxon>
        <taxon>Aquabacterium</taxon>
    </lineage>
</organism>
<dbReference type="Proteomes" id="UP000269265">
    <property type="component" value="Unassembled WGS sequence"/>
</dbReference>
<reference evidence="1 2" key="1">
    <citation type="submission" date="2018-12" db="EMBL/GenBank/DDBJ databases">
        <title>The whole draft genome of Aquabacterium sp. SJQ9.</title>
        <authorList>
            <person name="Sun L."/>
            <person name="Gao X."/>
            <person name="Chen W."/>
            <person name="Huang K."/>
        </authorList>
    </citation>
    <scope>NUCLEOTIDE SEQUENCE [LARGE SCALE GENOMIC DNA]</scope>
    <source>
        <strain evidence="1 2">SJQ9</strain>
    </source>
</reference>
<evidence type="ECO:0000313" key="1">
    <source>
        <dbReference type="EMBL" id="RRS03298.1"/>
    </source>
</evidence>
<dbReference type="OrthoDB" id="570299at2"/>
<sequence length="239" mass="26492">MSASATLTDNEIHELDELLALVPEPHETLDAVILDGYLCGVLVQPVLITTEEWLGPIFGTEGLPEPGKGEWTEARHNRLMTLIQRRYDELLRGVLEDGWFDPLVPLVEDDDGKPLEGKDALEGLGYWVAGFEWALANFPQLEEAGLSGVPDLLDSLWRHLPEQDEVQQQMTKALDQEHPLKNLDAAIEALVFDVVDLAEIGIAERHKVQTVVRAEPKVGRNDPCTCGSGKKYKNCHGAN</sequence>
<keyword evidence="2" id="KW-1185">Reference proteome</keyword>
<proteinExistence type="predicted"/>
<dbReference type="EMBL" id="RSED01000013">
    <property type="protein sequence ID" value="RRS03298.1"/>
    <property type="molecule type" value="Genomic_DNA"/>
</dbReference>
<dbReference type="SUPFAM" id="SSF103642">
    <property type="entry name" value="Sec-C motif"/>
    <property type="match status" value="1"/>
</dbReference>
<comment type="caution">
    <text evidence="1">The sequence shown here is derived from an EMBL/GenBank/DDBJ whole genome shotgun (WGS) entry which is preliminary data.</text>
</comment>
<dbReference type="Gene3D" id="3.10.450.50">
    <property type="match status" value="1"/>
</dbReference>
<dbReference type="PANTHER" id="PTHR33747">
    <property type="entry name" value="UPF0225 PROTEIN SCO1677"/>
    <property type="match status" value="1"/>
</dbReference>
<dbReference type="RefSeq" id="WP_125244390.1">
    <property type="nucleotide sequence ID" value="NZ_RSED01000013.1"/>
</dbReference>
<evidence type="ECO:0000313" key="2">
    <source>
        <dbReference type="Proteomes" id="UP000269265"/>
    </source>
</evidence>
<protein>
    <submittedName>
        <fullName evidence="1">YecA family protein</fullName>
    </submittedName>
</protein>
<name>A0A3R8S677_9BURK</name>